<evidence type="ECO:0000256" key="1">
    <source>
        <dbReference type="SAM" id="MobiDB-lite"/>
    </source>
</evidence>
<organism evidence="2 3">
    <name type="scientific">Forsythia ovata</name>
    <dbReference type="NCBI Taxonomy" id="205694"/>
    <lineage>
        <taxon>Eukaryota</taxon>
        <taxon>Viridiplantae</taxon>
        <taxon>Streptophyta</taxon>
        <taxon>Embryophyta</taxon>
        <taxon>Tracheophyta</taxon>
        <taxon>Spermatophyta</taxon>
        <taxon>Magnoliopsida</taxon>
        <taxon>eudicotyledons</taxon>
        <taxon>Gunneridae</taxon>
        <taxon>Pentapetalae</taxon>
        <taxon>asterids</taxon>
        <taxon>lamiids</taxon>
        <taxon>Lamiales</taxon>
        <taxon>Oleaceae</taxon>
        <taxon>Forsythieae</taxon>
        <taxon>Forsythia</taxon>
    </lineage>
</organism>
<feature type="compositionally biased region" description="Basic and acidic residues" evidence="1">
    <location>
        <begin position="34"/>
        <end position="53"/>
    </location>
</feature>
<feature type="region of interest" description="Disordered" evidence="1">
    <location>
        <begin position="18"/>
        <end position="129"/>
    </location>
</feature>
<dbReference type="EMBL" id="JBFOLJ010000003">
    <property type="protein sequence ID" value="KAL2550991.1"/>
    <property type="molecule type" value="Genomic_DNA"/>
</dbReference>
<sequence>MGRTPYWVWVDLLRVGRRGRPPFVGRGRPPKNKAKTETTKKVAQEQLEKKIKETTNGPEPVEIQGKHSIPVEEQLEKKSKKQQMVPDAVESKKNTPPQFKNNSRRNQKNSKKSLSLLKSKKNTQLQLKA</sequence>
<protein>
    <submittedName>
        <fullName evidence="2">Uncharacterized protein</fullName>
    </submittedName>
</protein>
<proteinExistence type="predicted"/>
<name>A0ABD1WMS4_9LAMI</name>
<keyword evidence="3" id="KW-1185">Reference proteome</keyword>
<reference evidence="3" key="1">
    <citation type="submission" date="2024-07" db="EMBL/GenBank/DDBJ databases">
        <title>Two chromosome-level genome assemblies of Korean endemic species Abeliophyllum distichum and Forsythia ovata (Oleaceae).</title>
        <authorList>
            <person name="Jang H."/>
        </authorList>
    </citation>
    <scope>NUCLEOTIDE SEQUENCE [LARGE SCALE GENOMIC DNA]</scope>
</reference>
<evidence type="ECO:0000313" key="2">
    <source>
        <dbReference type="EMBL" id="KAL2550991.1"/>
    </source>
</evidence>
<gene>
    <name evidence="2" type="ORF">Fot_12521</name>
</gene>
<feature type="compositionally biased region" description="Low complexity" evidence="1">
    <location>
        <begin position="112"/>
        <end position="129"/>
    </location>
</feature>
<dbReference type="AlphaFoldDB" id="A0ABD1WMS4"/>
<evidence type="ECO:0000313" key="3">
    <source>
        <dbReference type="Proteomes" id="UP001604277"/>
    </source>
</evidence>
<dbReference type="Proteomes" id="UP001604277">
    <property type="component" value="Unassembled WGS sequence"/>
</dbReference>
<accession>A0ABD1WMS4</accession>
<feature type="compositionally biased region" description="Basic residues" evidence="1">
    <location>
        <begin position="102"/>
        <end position="111"/>
    </location>
</feature>
<comment type="caution">
    <text evidence="2">The sequence shown here is derived from an EMBL/GenBank/DDBJ whole genome shotgun (WGS) entry which is preliminary data.</text>
</comment>